<feature type="transmembrane region" description="Helical" evidence="1">
    <location>
        <begin position="79"/>
        <end position="103"/>
    </location>
</feature>
<evidence type="ECO:0000256" key="1">
    <source>
        <dbReference type="SAM" id="Phobius"/>
    </source>
</evidence>
<sequence length="163" mass="17603">MDSRLCSSNETCINGCRFGYVGTHCNVTCPETCSEVTSGSRCSDDVSCSAGCIDRYSGKLCEYLINADSSAAYTSGNTAVIAGSIVGGVCFIPGCVIITLLLMKKRYMSVFIYSSISNIYYSDIIVYIVLPELRVTHESCLNGCNINSKKLVKMVKCLLLMSS</sequence>
<gene>
    <name evidence="2" type="ORF">DPMN_021505</name>
</gene>
<dbReference type="Proteomes" id="UP000828390">
    <property type="component" value="Unassembled WGS sequence"/>
</dbReference>
<reference evidence="2" key="2">
    <citation type="submission" date="2020-11" db="EMBL/GenBank/DDBJ databases">
        <authorList>
            <person name="McCartney M.A."/>
            <person name="Auch B."/>
            <person name="Kono T."/>
            <person name="Mallez S."/>
            <person name="Becker A."/>
            <person name="Gohl D.M."/>
            <person name="Silverstein K.A.T."/>
            <person name="Koren S."/>
            <person name="Bechman K.B."/>
            <person name="Herman A."/>
            <person name="Abrahante J.E."/>
            <person name="Garbe J."/>
        </authorList>
    </citation>
    <scope>NUCLEOTIDE SEQUENCE</scope>
    <source>
        <strain evidence="2">Duluth1</strain>
        <tissue evidence="2">Whole animal</tissue>
    </source>
</reference>
<keyword evidence="1" id="KW-1133">Transmembrane helix</keyword>
<evidence type="ECO:0000313" key="3">
    <source>
        <dbReference type="Proteomes" id="UP000828390"/>
    </source>
</evidence>
<keyword evidence="1" id="KW-0812">Transmembrane</keyword>
<name>A0A9D4SBT6_DREPO</name>
<accession>A0A9D4SBT6</accession>
<feature type="transmembrane region" description="Helical" evidence="1">
    <location>
        <begin position="110"/>
        <end position="130"/>
    </location>
</feature>
<comment type="caution">
    <text evidence="2">The sequence shown here is derived from an EMBL/GenBank/DDBJ whole genome shotgun (WGS) entry which is preliminary data.</text>
</comment>
<dbReference type="EMBL" id="JAIWYP010000001">
    <property type="protein sequence ID" value="KAH3897317.1"/>
    <property type="molecule type" value="Genomic_DNA"/>
</dbReference>
<dbReference type="AlphaFoldDB" id="A0A9D4SBT6"/>
<keyword evidence="3" id="KW-1185">Reference proteome</keyword>
<keyword evidence="1" id="KW-0472">Membrane</keyword>
<reference evidence="2" key="1">
    <citation type="journal article" date="2019" name="bioRxiv">
        <title>The Genome of the Zebra Mussel, Dreissena polymorpha: A Resource for Invasive Species Research.</title>
        <authorList>
            <person name="McCartney M.A."/>
            <person name="Auch B."/>
            <person name="Kono T."/>
            <person name="Mallez S."/>
            <person name="Zhang Y."/>
            <person name="Obille A."/>
            <person name="Becker A."/>
            <person name="Abrahante J.E."/>
            <person name="Garbe J."/>
            <person name="Badalamenti J.P."/>
            <person name="Herman A."/>
            <person name="Mangelson H."/>
            <person name="Liachko I."/>
            <person name="Sullivan S."/>
            <person name="Sone E.D."/>
            <person name="Koren S."/>
            <person name="Silverstein K.A.T."/>
            <person name="Beckman K.B."/>
            <person name="Gohl D.M."/>
        </authorList>
    </citation>
    <scope>NUCLEOTIDE SEQUENCE</scope>
    <source>
        <strain evidence="2">Duluth1</strain>
        <tissue evidence="2">Whole animal</tissue>
    </source>
</reference>
<organism evidence="2 3">
    <name type="scientific">Dreissena polymorpha</name>
    <name type="common">Zebra mussel</name>
    <name type="synonym">Mytilus polymorpha</name>
    <dbReference type="NCBI Taxonomy" id="45954"/>
    <lineage>
        <taxon>Eukaryota</taxon>
        <taxon>Metazoa</taxon>
        <taxon>Spiralia</taxon>
        <taxon>Lophotrochozoa</taxon>
        <taxon>Mollusca</taxon>
        <taxon>Bivalvia</taxon>
        <taxon>Autobranchia</taxon>
        <taxon>Heteroconchia</taxon>
        <taxon>Euheterodonta</taxon>
        <taxon>Imparidentia</taxon>
        <taxon>Neoheterodontei</taxon>
        <taxon>Myida</taxon>
        <taxon>Dreissenoidea</taxon>
        <taxon>Dreissenidae</taxon>
        <taxon>Dreissena</taxon>
    </lineage>
</organism>
<protein>
    <submittedName>
        <fullName evidence="2">Uncharacterized protein</fullName>
    </submittedName>
</protein>
<proteinExistence type="predicted"/>
<evidence type="ECO:0000313" key="2">
    <source>
        <dbReference type="EMBL" id="KAH3897317.1"/>
    </source>
</evidence>